<organism evidence="1 2">
    <name type="scientific">Micromonospora qiuiae</name>
    <dbReference type="NCBI Taxonomy" id="502268"/>
    <lineage>
        <taxon>Bacteria</taxon>
        <taxon>Bacillati</taxon>
        <taxon>Actinomycetota</taxon>
        <taxon>Actinomycetes</taxon>
        <taxon>Micromonosporales</taxon>
        <taxon>Micromonosporaceae</taxon>
        <taxon>Micromonospora</taxon>
    </lineage>
</organism>
<accession>A0ABQ4J6Z7</accession>
<dbReference type="Gene3D" id="3.40.630.40">
    <property type="entry name" value="Zn-dependent exopeptidases"/>
    <property type="match status" value="1"/>
</dbReference>
<proteinExistence type="predicted"/>
<reference evidence="1 2" key="1">
    <citation type="submission" date="2021-01" db="EMBL/GenBank/DDBJ databases">
        <title>Whole genome shotgun sequence of Verrucosispora qiuiae NBRC 106684.</title>
        <authorList>
            <person name="Komaki H."/>
            <person name="Tamura T."/>
        </authorList>
    </citation>
    <scope>NUCLEOTIDE SEQUENCE [LARGE SCALE GENOMIC DNA]</scope>
    <source>
        <strain evidence="1 2">NBRC 106684</strain>
    </source>
</reference>
<evidence type="ECO:0000313" key="1">
    <source>
        <dbReference type="EMBL" id="GIJ25931.1"/>
    </source>
</evidence>
<gene>
    <name evidence="1" type="ORF">Vqi01_10930</name>
</gene>
<comment type="caution">
    <text evidence="1">The sequence shown here is derived from an EMBL/GenBank/DDBJ whole genome shotgun (WGS) entry which is preliminary data.</text>
</comment>
<protein>
    <recommendedName>
        <fullName evidence="3">N-formylglutamate amidohydrolase</fullName>
    </recommendedName>
</protein>
<dbReference type="RefSeq" id="WP_204033384.1">
    <property type="nucleotide sequence ID" value="NZ_BOPC01000013.1"/>
</dbReference>
<sequence>MHPSVTTADPDTTGLFLKHQREHDCSDCGHPYLDADLTSVGPHVRRLRVGGGTIVADATAPVRELHVLPHCGTELPPDLLAAVDPADYGKLAQLVHDNLDLGTAAIYRHLVEDIVAGRAPGVAVAGFHLSRILLDANRDAAHEQVPENPYAGSAELYRDYHLSEGLRLREEELLPWLTAVDDLLREMDGQGAVYHHHTYDVYSISPRPWDRGFTTKRPAFQLIWRRSPVDRAGNYLAAGDPGLARLADIEAVRDDIRDFLEQEIGVGNGTGQVDYPLLLPVLPFRGTRQGDPASPRHLVYDLRKDLLATESQIRSWVTTAPWRFRETSHAEVRSDPAATPSANLS</sequence>
<name>A0ABQ4J6Z7_9ACTN</name>
<dbReference type="Proteomes" id="UP000653076">
    <property type="component" value="Unassembled WGS sequence"/>
</dbReference>
<dbReference type="SUPFAM" id="SSF53187">
    <property type="entry name" value="Zn-dependent exopeptidases"/>
    <property type="match status" value="1"/>
</dbReference>
<evidence type="ECO:0000313" key="2">
    <source>
        <dbReference type="Proteomes" id="UP000653076"/>
    </source>
</evidence>
<keyword evidence="2" id="KW-1185">Reference proteome</keyword>
<dbReference type="EMBL" id="BOPC01000013">
    <property type="protein sequence ID" value="GIJ25931.1"/>
    <property type="molecule type" value="Genomic_DNA"/>
</dbReference>
<evidence type="ECO:0008006" key="3">
    <source>
        <dbReference type="Google" id="ProtNLM"/>
    </source>
</evidence>